<comment type="similarity">
    <text evidence="2 10">Belongs to the MscL family.</text>
</comment>
<dbReference type="EMBL" id="JAHEPS010000001">
    <property type="protein sequence ID" value="MBT1443933.1"/>
    <property type="molecule type" value="Genomic_DNA"/>
</dbReference>
<comment type="subcellular location">
    <subcellularLocation>
        <location evidence="10">Cell inner membrane</location>
        <topology evidence="10">Multi-pass membrane protein</topology>
    </subcellularLocation>
    <subcellularLocation>
        <location evidence="1">Cell membrane</location>
        <topology evidence="1">Multi-pass membrane protein</topology>
    </subcellularLocation>
</comment>
<evidence type="ECO:0000256" key="6">
    <source>
        <dbReference type="ARBA" id="ARBA00022989"/>
    </source>
</evidence>
<proteinExistence type="inferred from homology"/>
<evidence type="ECO:0000256" key="3">
    <source>
        <dbReference type="ARBA" id="ARBA00022448"/>
    </source>
</evidence>
<evidence type="ECO:0000313" key="11">
    <source>
        <dbReference type="EMBL" id="MBT1443933.1"/>
    </source>
</evidence>
<dbReference type="InterPro" id="IPR036019">
    <property type="entry name" value="MscL_channel"/>
</dbReference>
<evidence type="ECO:0000256" key="5">
    <source>
        <dbReference type="ARBA" id="ARBA00022692"/>
    </source>
</evidence>
<keyword evidence="7 10" id="KW-0406">Ion transport</keyword>
<feature type="transmembrane region" description="Helical" evidence="10">
    <location>
        <begin position="20"/>
        <end position="38"/>
    </location>
</feature>
<evidence type="ECO:0000256" key="10">
    <source>
        <dbReference type="HAMAP-Rule" id="MF_00115"/>
    </source>
</evidence>
<dbReference type="PANTHER" id="PTHR30266">
    <property type="entry name" value="MECHANOSENSITIVE CHANNEL MSCL"/>
    <property type="match status" value="1"/>
</dbReference>
<sequence length="136" mass="14405">MSFIKEFKEFAVKGNVVDMAVGIIIGAAFGKIVSSFVGDVVMPPIGMLLGGVDFSDLAVVLKEATENTPAVLLKYGAFIQTVIDFVIIALAVFVGIKAINTLKKKEEAAPAAPAKPSDEVVLLQEIRDLLAKNKAD</sequence>
<evidence type="ECO:0000256" key="4">
    <source>
        <dbReference type="ARBA" id="ARBA00022475"/>
    </source>
</evidence>
<dbReference type="RefSeq" id="WP_214506081.1">
    <property type="nucleotide sequence ID" value="NZ_JAHEPS010000001.1"/>
</dbReference>
<evidence type="ECO:0000313" key="12">
    <source>
        <dbReference type="Proteomes" id="UP001195903"/>
    </source>
</evidence>
<dbReference type="HAMAP" id="MF_00115">
    <property type="entry name" value="MscL"/>
    <property type="match status" value="1"/>
</dbReference>
<comment type="subunit">
    <text evidence="10">Homopentamer.</text>
</comment>
<keyword evidence="10" id="KW-0997">Cell inner membrane</keyword>
<dbReference type="NCBIfam" id="NF001843">
    <property type="entry name" value="PRK00567.1-4"/>
    <property type="match status" value="1"/>
</dbReference>
<dbReference type="InterPro" id="IPR019823">
    <property type="entry name" value="Mechanosensitive_channel_CS"/>
</dbReference>
<dbReference type="PROSITE" id="PS01327">
    <property type="entry name" value="MSCL"/>
    <property type="match status" value="1"/>
</dbReference>
<keyword evidence="8 10" id="KW-0472">Membrane</keyword>
<dbReference type="PRINTS" id="PR01264">
    <property type="entry name" value="MECHCHANNEL"/>
</dbReference>
<keyword evidence="12" id="KW-1185">Reference proteome</keyword>
<protein>
    <recommendedName>
        <fullName evidence="10">Large-conductance mechanosensitive channel</fullName>
    </recommendedName>
</protein>
<comment type="function">
    <text evidence="10">Channel that opens in response to stretch forces in the membrane lipid bilayer. May participate in the regulation of osmotic pressure changes within the cell.</text>
</comment>
<dbReference type="Proteomes" id="UP001195903">
    <property type="component" value="Unassembled WGS sequence"/>
</dbReference>
<dbReference type="Gene3D" id="1.10.1200.120">
    <property type="entry name" value="Large-conductance mechanosensitive channel, MscL, domain 1"/>
    <property type="match status" value="1"/>
</dbReference>
<dbReference type="SUPFAM" id="SSF81330">
    <property type="entry name" value="Gated mechanosensitive channel"/>
    <property type="match status" value="1"/>
</dbReference>
<name>A0ABS5V1X5_9GAMM</name>
<gene>
    <name evidence="10 11" type="primary">mscL</name>
    <name evidence="11" type="ORF">KJI95_05265</name>
</gene>
<dbReference type="PANTHER" id="PTHR30266:SF2">
    <property type="entry name" value="LARGE-CONDUCTANCE MECHANOSENSITIVE CHANNEL"/>
    <property type="match status" value="1"/>
</dbReference>
<keyword evidence="6 10" id="KW-1133">Transmembrane helix</keyword>
<evidence type="ECO:0000256" key="7">
    <source>
        <dbReference type="ARBA" id="ARBA00023065"/>
    </source>
</evidence>
<evidence type="ECO:0000256" key="8">
    <source>
        <dbReference type="ARBA" id="ARBA00023136"/>
    </source>
</evidence>
<reference evidence="11 12" key="1">
    <citation type="submission" date="2021-05" db="EMBL/GenBank/DDBJ databases">
        <title>Shewanella sp. JM162201.</title>
        <authorList>
            <person name="Xu S."/>
            <person name="Li A."/>
        </authorList>
    </citation>
    <scope>NUCLEOTIDE SEQUENCE [LARGE SCALE GENOMIC DNA]</scope>
    <source>
        <strain evidence="11 12">JM162201</strain>
    </source>
</reference>
<dbReference type="NCBIfam" id="TIGR00220">
    <property type="entry name" value="mscL"/>
    <property type="match status" value="1"/>
</dbReference>
<keyword evidence="3 10" id="KW-0813">Transport</keyword>
<accession>A0ABS5V1X5</accession>
<dbReference type="Pfam" id="PF01741">
    <property type="entry name" value="MscL"/>
    <property type="match status" value="1"/>
</dbReference>
<evidence type="ECO:0000256" key="2">
    <source>
        <dbReference type="ARBA" id="ARBA00007254"/>
    </source>
</evidence>
<keyword evidence="5 10" id="KW-0812">Transmembrane</keyword>
<organism evidence="11 12">
    <name type="scientific">Shewanella jiangmenensis</name>
    <dbReference type="NCBI Taxonomy" id="2837387"/>
    <lineage>
        <taxon>Bacteria</taxon>
        <taxon>Pseudomonadati</taxon>
        <taxon>Pseudomonadota</taxon>
        <taxon>Gammaproteobacteria</taxon>
        <taxon>Alteromonadales</taxon>
        <taxon>Shewanellaceae</taxon>
        <taxon>Shewanella</taxon>
    </lineage>
</organism>
<dbReference type="InterPro" id="IPR001185">
    <property type="entry name" value="MS_channel"/>
</dbReference>
<keyword evidence="4 10" id="KW-1003">Cell membrane</keyword>
<dbReference type="InterPro" id="IPR037673">
    <property type="entry name" value="MSC/AndL"/>
</dbReference>
<feature type="transmembrane region" description="Helical" evidence="10">
    <location>
        <begin position="75"/>
        <end position="96"/>
    </location>
</feature>
<evidence type="ECO:0000256" key="9">
    <source>
        <dbReference type="ARBA" id="ARBA00023303"/>
    </source>
</evidence>
<evidence type="ECO:0000256" key="1">
    <source>
        <dbReference type="ARBA" id="ARBA00004651"/>
    </source>
</evidence>
<keyword evidence="9 10" id="KW-0407">Ion channel</keyword>
<comment type="caution">
    <text evidence="11">The sequence shown here is derived from an EMBL/GenBank/DDBJ whole genome shotgun (WGS) entry which is preliminary data.</text>
</comment>